<dbReference type="Proteomes" id="UP001227831">
    <property type="component" value="Unassembled WGS sequence"/>
</dbReference>
<organism evidence="4 5">
    <name type="scientific">Lactiplantibacillus brownii</name>
    <dbReference type="NCBI Taxonomy" id="3069269"/>
    <lineage>
        <taxon>Bacteria</taxon>
        <taxon>Bacillati</taxon>
        <taxon>Bacillota</taxon>
        <taxon>Bacilli</taxon>
        <taxon>Lactobacillales</taxon>
        <taxon>Lactobacillaceae</taxon>
        <taxon>Lactiplantibacillus</taxon>
    </lineage>
</organism>
<accession>A0ABU1A9R9</accession>
<dbReference type="EMBL" id="JAVCWF010000001">
    <property type="protein sequence ID" value="MDQ7937674.1"/>
    <property type="molecule type" value="Genomic_DNA"/>
</dbReference>
<keyword evidence="3" id="KW-0812">Transmembrane</keyword>
<evidence type="ECO:0000256" key="3">
    <source>
        <dbReference type="SAM" id="Phobius"/>
    </source>
</evidence>
<dbReference type="RefSeq" id="WP_308703403.1">
    <property type="nucleotide sequence ID" value="NZ_AP027463.1"/>
</dbReference>
<name>A0ABU1A9R9_9LACO</name>
<dbReference type="NCBIfam" id="TIGR02532">
    <property type="entry name" value="IV_pilin_GFxxxE"/>
    <property type="match status" value="1"/>
</dbReference>
<dbReference type="InterPro" id="IPR012902">
    <property type="entry name" value="N_methyl_site"/>
</dbReference>
<proteinExistence type="predicted"/>
<sequence length="144" mass="16482">MRRRAGFTLIEVVLALSVLLIVGKVMLRGQRQLLVATHRPIPAIQWYLMLHELENPAHQFRVEKFSERGVKLRAGDDRWYVLLWEPAPNQRLILLPNGHNRGRIELMSHVASFSFNADQQLRITISSGEVFKARLLLGKVAPSP</sequence>
<feature type="transmembrane region" description="Helical" evidence="3">
    <location>
        <begin position="6"/>
        <end position="27"/>
    </location>
</feature>
<comment type="subcellular location">
    <subcellularLocation>
        <location evidence="1">Cell surface</location>
    </subcellularLocation>
</comment>
<evidence type="ECO:0000313" key="5">
    <source>
        <dbReference type="Proteomes" id="UP001227831"/>
    </source>
</evidence>
<keyword evidence="5" id="KW-1185">Reference proteome</keyword>
<comment type="caution">
    <text evidence="4">The sequence shown here is derived from an EMBL/GenBank/DDBJ whole genome shotgun (WGS) entry which is preliminary data.</text>
</comment>
<evidence type="ECO:0000256" key="2">
    <source>
        <dbReference type="ARBA" id="ARBA00023287"/>
    </source>
</evidence>
<dbReference type="Pfam" id="PF07963">
    <property type="entry name" value="N_methyl"/>
    <property type="match status" value="1"/>
</dbReference>
<keyword evidence="2" id="KW-0178">Competence</keyword>
<keyword evidence="3" id="KW-1133">Transmembrane helix</keyword>
<evidence type="ECO:0000313" key="4">
    <source>
        <dbReference type="EMBL" id="MDQ7937674.1"/>
    </source>
</evidence>
<reference evidence="4 5" key="1">
    <citation type="journal article" date="2023" name="Int. J. Syst. Evol. Microbiol.">
        <title>Lactiplantibacillus brownii sp. nov., a novel psychrotolerant species isolated from sauerkraut.</title>
        <authorList>
            <person name="Heng Y.C."/>
            <person name="Silvaraju S."/>
            <person name="Lee J.K.Y."/>
            <person name="Kittelmann S."/>
        </authorList>
    </citation>
    <scope>NUCLEOTIDE SEQUENCE [LARGE SCALE GENOMIC DNA]</scope>
    <source>
        <strain evidence="4 5">WILCCON 0030</strain>
    </source>
</reference>
<evidence type="ECO:0000256" key="1">
    <source>
        <dbReference type="ARBA" id="ARBA00004241"/>
    </source>
</evidence>
<gene>
    <name evidence="4" type="ORF">RA086_08640</name>
</gene>
<protein>
    <submittedName>
        <fullName evidence="4">Prepilin-type N-terminal cleavage/methylation domain-containing protein</fullName>
    </submittedName>
</protein>
<keyword evidence="3" id="KW-0472">Membrane</keyword>